<sequence length="225" mass="26179">MEWKYHSPTFLSDKYLSPEESLSSYYPYRNFSYDLTRYIKPKIIVELGTHLGVSHFSFCQAVMDENLPTKCYGIDHWKGDAHSGLYDEDIFLLVKNISDTEFPNISNLVRNSFDEALSTFEDGTIDILLIDGYHTFESVKHDFDTWLPKISENGIILLHDIVVRHLDFGVYQLWDDLKKKYPCIEFNFATGLGVVFPNFFNENQVSMINNQAELQISYQNSQNLN</sequence>
<dbReference type="AlphaFoldDB" id="A0A6N9Q290"/>
<organism evidence="3 4">
    <name type="scientific">Chengkuizengella marina</name>
    <dbReference type="NCBI Taxonomy" id="2507566"/>
    <lineage>
        <taxon>Bacteria</taxon>
        <taxon>Bacillati</taxon>
        <taxon>Bacillota</taxon>
        <taxon>Bacilli</taxon>
        <taxon>Bacillales</taxon>
        <taxon>Paenibacillaceae</taxon>
        <taxon>Chengkuizengella</taxon>
    </lineage>
</organism>
<dbReference type="PANTHER" id="PTHR40048:SF1">
    <property type="entry name" value="RHAMNOSYL O-METHYLTRANSFERASE"/>
    <property type="match status" value="1"/>
</dbReference>
<evidence type="ECO:0000256" key="1">
    <source>
        <dbReference type="ARBA" id="ARBA00022603"/>
    </source>
</evidence>
<dbReference type="EMBL" id="SIJB01000017">
    <property type="protein sequence ID" value="NBI28720.1"/>
    <property type="molecule type" value="Genomic_DNA"/>
</dbReference>
<dbReference type="GO" id="GO:0071770">
    <property type="term" value="P:DIM/DIP cell wall layer assembly"/>
    <property type="evidence" value="ECO:0007669"/>
    <property type="project" value="TreeGrafter"/>
</dbReference>
<dbReference type="GO" id="GO:0032259">
    <property type="term" value="P:methylation"/>
    <property type="evidence" value="ECO:0007669"/>
    <property type="project" value="UniProtKB-KW"/>
</dbReference>
<dbReference type="Gene3D" id="3.40.50.150">
    <property type="entry name" value="Vaccinia Virus protein VP39"/>
    <property type="match status" value="1"/>
</dbReference>
<dbReference type="RefSeq" id="WP_160645514.1">
    <property type="nucleotide sequence ID" value="NZ_SIJB01000017.1"/>
</dbReference>
<accession>A0A6N9Q290</accession>
<name>A0A6N9Q290_9BACL</name>
<dbReference type="Proteomes" id="UP000448943">
    <property type="component" value="Unassembled WGS sequence"/>
</dbReference>
<evidence type="ECO:0000313" key="3">
    <source>
        <dbReference type="EMBL" id="NBI28720.1"/>
    </source>
</evidence>
<dbReference type="GO" id="GO:0008168">
    <property type="term" value="F:methyltransferase activity"/>
    <property type="evidence" value="ECO:0007669"/>
    <property type="project" value="UniProtKB-KW"/>
</dbReference>
<dbReference type="GO" id="GO:0005886">
    <property type="term" value="C:plasma membrane"/>
    <property type="evidence" value="ECO:0007669"/>
    <property type="project" value="TreeGrafter"/>
</dbReference>
<dbReference type="OrthoDB" id="176403at2"/>
<comment type="caution">
    <text evidence="3">The sequence shown here is derived from an EMBL/GenBank/DDBJ whole genome shotgun (WGS) entry which is preliminary data.</text>
</comment>
<evidence type="ECO:0000313" key="4">
    <source>
        <dbReference type="Proteomes" id="UP000448943"/>
    </source>
</evidence>
<proteinExistence type="predicted"/>
<keyword evidence="4" id="KW-1185">Reference proteome</keyword>
<dbReference type="Pfam" id="PF13578">
    <property type="entry name" value="Methyltransf_24"/>
    <property type="match status" value="1"/>
</dbReference>
<dbReference type="SUPFAM" id="SSF53335">
    <property type="entry name" value="S-adenosyl-L-methionine-dependent methyltransferases"/>
    <property type="match status" value="1"/>
</dbReference>
<reference evidence="3 4" key="1">
    <citation type="submission" date="2019-01" db="EMBL/GenBank/DDBJ databases">
        <title>Chengkuizengella sp. nov., isolated from deep-sea sediment of East Pacific Ocean.</title>
        <authorList>
            <person name="Yang J."/>
            <person name="Lai Q."/>
            <person name="Shao Z."/>
        </authorList>
    </citation>
    <scope>NUCLEOTIDE SEQUENCE [LARGE SCALE GENOMIC DNA]</scope>
    <source>
        <strain evidence="3 4">YPA3-1-1</strain>
    </source>
</reference>
<dbReference type="InterPro" id="IPR029063">
    <property type="entry name" value="SAM-dependent_MTases_sf"/>
</dbReference>
<gene>
    <name evidence="3" type="ORF">ERL59_07095</name>
</gene>
<keyword evidence="1 3" id="KW-0489">Methyltransferase</keyword>
<evidence type="ECO:0000256" key="2">
    <source>
        <dbReference type="ARBA" id="ARBA00022679"/>
    </source>
</evidence>
<dbReference type="PANTHER" id="PTHR40048">
    <property type="entry name" value="RHAMNOSYL O-METHYLTRANSFERASE"/>
    <property type="match status" value="1"/>
</dbReference>
<protein>
    <submittedName>
        <fullName evidence="3">Class I SAM-dependent methyltransferase</fullName>
    </submittedName>
</protein>
<keyword evidence="2 3" id="KW-0808">Transferase</keyword>